<evidence type="ECO:0000313" key="4">
    <source>
        <dbReference type="Proteomes" id="UP001175211"/>
    </source>
</evidence>
<evidence type="ECO:0000256" key="1">
    <source>
        <dbReference type="SAM" id="MobiDB-lite"/>
    </source>
</evidence>
<feature type="non-terminal residue" evidence="3">
    <location>
        <position position="1"/>
    </location>
</feature>
<feature type="domain" description="C2H2-type" evidence="2">
    <location>
        <begin position="3"/>
        <end position="24"/>
    </location>
</feature>
<dbReference type="RefSeq" id="XP_060321515.1">
    <property type="nucleotide sequence ID" value="XM_060479353.1"/>
</dbReference>
<protein>
    <recommendedName>
        <fullName evidence="2">C2H2-type domain-containing protein</fullName>
    </recommendedName>
</protein>
<name>A0AA39MGZ6_ARMTA</name>
<dbReference type="EMBL" id="JAUEPS010000233">
    <property type="protein sequence ID" value="KAK0433384.1"/>
    <property type="molecule type" value="Genomic_DNA"/>
</dbReference>
<evidence type="ECO:0000313" key="3">
    <source>
        <dbReference type="EMBL" id="KAK0433384.1"/>
    </source>
</evidence>
<evidence type="ECO:0000259" key="2">
    <source>
        <dbReference type="PROSITE" id="PS00028"/>
    </source>
</evidence>
<feature type="compositionally biased region" description="Pro residues" evidence="1">
    <location>
        <begin position="105"/>
        <end position="116"/>
    </location>
</feature>
<organism evidence="3 4">
    <name type="scientific">Armillaria tabescens</name>
    <name type="common">Ringless honey mushroom</name>
    <name type="synonym">Agaricus tabescens</name>
    <dbReference type="NCBI Taxonomy" id="1929756"/>
    <lineage>
        <taxon>Eukaryota</taxon>
        <taxon>Fungi</taxon>
        <taxon>Dikarya</taxon>
        <taxon>Basidiomycota</taxon>
        <taxon>Agaricomycotina</taxon>
        <taxon>Agaricomycetes</taxon>
        <taxon>Agaricomycetidae</taxon>
        <taxon>Agaricales</taxon>
        <taxon>Marasmiineae</taxon>
        <taxon>Physalacriaceae</taxon>
        <taxon>Desarmillaria</taxon>
    </lineage>
</organism>
<feature type="region of interest" description="Disordered" evidence="1">
    <location>
        <begin position="30"/>
        <end position="120"/>
    </location>
</feature>
<proteinExistence type="predicted"/>
<dbReference type="Proteomes" id="UP001175211">
    <property type="component" value="Unassembled WGS sequence"/>
</dbReference>
<dbReference type="InterPro" id="IPR013087">
    <property type="entry name" value="Znf_C2H2_type"/>
</dbReference>
<dbReference type="GeneID" id="85362901"/>
<accession>A0AA39MGZ6</accession>
<dbReference type="AlphaFoldDB" id="A0AA39MGZ6"/>
<gene>
    <name evidence="3" type="ORF">EV420DRAFT_1691767</name>
</gene>
<reference evidence="3" key="1">
    <citation type="submission" date="2023-06" db="EMBL/GenBank/DDBJ databases">
        <authorList>
            <consortium name="Lawrence Berkeley National Laboratory"/>
            <person name="Ahrendt S."/>
            <person name="Sahu N."/>
            <person name="Indic B."/>
            <person name="Wong-Bajracharya J."/>
            <person name="Merenyi Z."/>
            <person name="Ke H.-M."/>
            <person name="Monk M."/>
            <person name="Kocsube S."/>
            <person name="Drula E."/>
            <person name="Lipzen A."/>
            <person name="Balint B."/>
            <person name="Henrissat B."/>
            <person name="Andreopoulos B."/>
            <person name="Martin F.M."/>
            <person name="Harder C.B."/>
            <person name="Rigling D."/>
            <person name="Ford K.L."/>
            <person name="Foster G.D."/>
            <person name="Pangilinan J."/>
            <person name="Papanicolaou A."/>
            <person name="Barry K."/>
            <person name="LaButti K."/>
            <person name="Viragh M."/>
            <person name="Koriabine M."/>
            <person name="Yan M."/>
            <person name="Riley R."/>
            <person name="Champramary S."/>
            <person name="Plett K.L."/>
            <person name="Tsai I.J."/>
            <person name="Slot J."/>
            <person name="Sipos G."/>
            <person name="Plett J."/>
            <person name="Nagy L.G."/>
            <person name="Grigoriev I.V."/>
        </authorList>
    </citation>
    <scope>NUCLEOTIDE SEQUENCE</scope>
    <source>
        <strain evidence="3">CCBAS 213</strain>
    </source>
</reference>
<comment type="caution">
    <text evidence="3">The sequence shown here is derived from an EMBL/GenBank/DDBJ whole genome shotgun (WGS) entry which is preliminary data.</text>
</comment>
<sequence length="937" mass="106612">IPCPYGCGKTFLSQKGCTQHVAIHRQNLMAPSTPANDRSGSTNVPCSHNCTTSSSSLAHNDEEASPFSVDDDRVDPPDLGSQMGKQYHPYLTGTPCDEFGNDLPPNSPPPPPPPPSENAWAPFNGEVEFQVADFLFQKEEMSQGNIDYLMELWSLSGLEHGINLGPYANHEELYQDIDSIKLGSAPWKCFVCPPPNDVPLSAPEWQRQTYQVWYRDPDTVIANMLANPDFEKEFETSPYIDIGPDGKRRWSEFMSGNFSWRHATQIYENDPTTYGTMYVPVIIGSDKTTVSVATGNVEYHPVYLSIGNILNRARRAHRNAVIPIGFLAIPKSDRRYDNDAQFCTFKRKLYHASLAAILRSLKPGMTSPVVRQCPDGHFRRVIYDLASYIADYPEQVLLASIVSGWCVKCTALATDLETPAGPCSLEHSQKLREEFSDNRTLLWDNYGIDDEIQPFTEEFPRADIHEILTADLLHQIIKGSFKDHLVEWIGDYLTSTVGAARGKEIMHDIDRRIAATPPFPGLRRFPHGRRFKQWTGDDSKALMKVYLAAIADYVEADIVKCLAAFLDFCYLMRCSDLNETTLEAITEALERFHRYRNVFIRSGVREDFNLPRQHSMRHYCQHIIEFGAPNGLCSSITESRHITAVKKPWRRSNRYNALSQMLLTNQRLDKLNAFSADLVHHGMIPPTHAPPPEPFDTGDEDSGPIDDDNVMAHVFQAQTRERGYPRDLHRLARYIHQPLLPDLTRRFLYEQINGISDADIAIDDCPPILSNVYVYHSAVACYYAPSDISGICRMHRERIRSTPSWYGYRRHDCAFVVENQERAGFQGMSVVRVLLFFSFTHDGIEYPCALVHWFKRHGSRPDTTTGMWIVKPDNRGRGEQPWISVVHLDCLVRGAHLLPVFGRHPLPLDFHYSFSLDCFTAFYVNKYIDHHANEIIF</sequence>
<feature type="compositionally biased region" description="Polar residues" evidence="1">
    <location>
        <begin position="30"/>
        <end position="58"/>
    </location>
</feature>
<keyword evidence="4" id="KW-1185">Reference proteome</keyword>
<dbReference type="InterPro" id="IPR041078">
    <property type="entry name" value="Plavaka"/>
</dbReference>
<dbReference type="Pfam" id="PF18759">
    <property type="entry name" value="Plavaka"/>
    <property type="match status" value="1"/>
</dbReference>
<feature type="non-terminal residue" evidence="3">
    <location>
        <position position="937"/>
    </location>
</feature>
<dbReference type="PROSITE" id="PS00028">
    <property type="entry name" value="ZINC_FINGER_C2H2_1"/>
    <property type="match status" value="1"/>
</dbReference>